<protein>
    <submittedName>
        <fullName evidence="10">BnaA08g02620D protein</fullName>
    </submittedName>
</protein>
<dbReference type="InterPro" id="IPR025660">
    <property type="entry name" value="Pept_his_AS"/>
</dbReference>
<dbReference type="PANTHER" id="PTHR12411">
    <property type="entry name" value="CYSTEINE PROTEASE FAMILY C1-RELATED"/>
    <property type="match status" value="1"/>
</dbReference>
<keyword evidence="4" id="KW-0378">Hydrolase</keyword>
<dbReference type="SMART" id="SM00848">
    <property type="entry name" value="Inhibitor_I29"/>
    <property type="match status" value="1"/>
</dbReference>
<dbReference type="InterPro" id="IPR000668">
    <property type="entry name" value="Peptidase_C1A_C"/>
</dbReference>
<dbReference type="GO" id="GO:0051603">
    <property type="term" value="P:proteolysis involved in protein catabolic process"/>
    <property type="evidence" value="ECO:0000318"/>
    <property type="project" value="GO_Central"/>
</dbReference>
<dbReference type="Pfam" id="PF00112">
    <property type="entry name" value="Peptidase_C1"/>
    <property type="match status" value="1"/>
</dbReference>
<dbReference type="OMA" id="VPSNNEY"/>
<feature type="signal peptide" evidence="7">
    <location>
        <begin position="1"/>
        <end position="23"/>
    </location>
</feature>
<dbReference type="InterPro" id="IPR039417">
    <property type="entry name" value="Peptidase_C1A_papain-like"/>
</dbReference>
<evidence type="ECO:0000313" key="11">
    <source>
        <dbReference type="Proteomes" id="UP000028999"/>
    </source>
</evidence>
<sequence length="342" mass="38521">MVSVLSVFVALAIISINLKTCQATYNVTLNEKSISDYYQKWMIQFSKVYKDNFEKEMRYKVFKKNLIFIENFNNMGNQSYKLGVNEFTDMTKEEFLATYTGRLRGINVTSLSKVVDQSMSSRKLNFSELLFVKDWRIEGAVTPVKNQGSCGSCWAFSSVAAVEGLTKISGNNLVSLSEQQLVDCTNGCNAGSTGEAFAYISPKWRTMVATFFDPYQGKPGQCRSDARPAIRIKGYENVPSNNEYALLDSVLRQPISVDIDSSTDSFMHYKEGVFDVLDCGIDVNHAVVLVGYGVTDDGIMYWLAKNSWGENWGEQGYMRIRRMVEWPEGLCGLAQYANYPVV</sequence>
<evidence type="ECO:0000256" key="3">
    <source>
        <dbReference type="ARBA" id="ARBA00022729"/>
    </source>
</evidence>
<evidence type="ECO:0000259" key="8">
    <source>
        <dbReference type="SMART" id="SM00645"/>
    </source>
</evidence>
<reference evidence="10 11" key="1">
    <citation type="journal article" date="2014" name="Science">
        <title>Plant genetics. Early allopolyploid evolution in the post-Neolithic Brassica napus oilseed genome.</title>
        <authorList>
            <person name="Chalhoub B."/>
            <person name="Denoeud F."/>
            <person name="Liu S."/>
            <person name="Parkin I.A."/>
            <person name="Tang H."/>
            <person name="Wang X."/>
            <person name="Chiquet J."/>
            <person name="Belcram H."/>
            <person name="Tong C."/>
            <person name="Samans B."/>
            <person name="Correa M."/>
            <person name="Da Silva C."/>
            <person name="Just J."/>
            <person name="Falentin C."/>
            <person name="Koh C.S."/>
            <person name="Le Clainche I."/>
            <person name="Bernard M."/>
            <person name="Bento P."/>
            <person name="Noel B."/>
            <person name="Labadie K."/>
            <person name="Alberti A."/>
            <person name="Charles M."/>
            <person name="Arnaud D."/>
            <person name="Guo H."/>
            <person name="Daviaud C."/>
            <person name="Alamery S."/>
            <person name="Jabbari K."/>
            <person name="Zhao M."/>
            <person name="Edger P.P."/>
            <person name="Chelaifa H."/>
            <person name="Tack D."/>
            <person name="Lassalle G."/>
            <person name="Mestiri I."/>
            <person name="Schnel N."/>
            <person name="Le Paslier M.C."/>
            <person name="Fan G."/>
            <person name="Renault V."/>
            <person name="Bayer P.E."/>
            <person name="Golicz A.A."/>
            <person name="Manoli S."/>
            <person name="Lee T.H."/>
            <person name="Thi V.H."/>
            <person name="Chalabi S."/>
            <person name="Hu Q."/>
            <person name="Fan C."/>
            <person name="Tollenaere R."/>
            <person name="Lu Y."/>
            <person name="Battail C."/>
            <person name="Shen J."/>
            <person name="Sidebottom C.H."/>
            <person name="Wang X."/>
            <person name="Canaguier A."/>
            <person name="Chauveau A."/>
            <person name="Berard A."/>
            <person name="Deniot G."/>
            <person name="Guan M."/>
            <person name="Liu Z."/>
            <person name="Sun F."/>
            <person name="Lim Y.P."/>
            <person name="Lyons E."/>
            <person name="Town C.D."/>
            <person name="Bancroft I."/>
            <person name="Wang X."/>
            <person name="Meng J."/>
            <person name="Ma J."/>
            <person name="Pires J.C."/>
            <person name="King G.J."/>
            <person name="Brunel D."/>
            <person name="Delourme R."/>
            <person name="Renard M."/>
            <person name="Aury J.M."/>
            <person name="Adams K.L."/>
            <person name="Batley J."/>
            <person name="Snowdon R.J."/>
            <person name="Tost J."/>
            <person name="Edwards D."/>
            <person name="Zhou Y."/>
            <person name="Hua W."/>
            <person name="Sharpe A.G."/>
            <person name="Paterson A.H."/>
            <person name="Guan C."/>
            <person name="Wincker P."/>
        </authorList>
    </citation>
    <scope>NUCLEOTIDE SEQUENCE [LARGE SCALE GENOMIC DNA]</scope>
    <source>
        <strain evidence="11">cv. Darmor-bzh</strain>
    </source>
</reference>
<name>A0A078FPV9_BRANA</name>
<evidence type="ECO:0000256" key="4">
    <source>
        <dbReference type="ARBA" id="ARBA00022801"/>
    </source>
</evidence>
<proteinExistence type="inferred from homology"/>
<keyword evidence="6" id="KW-1015">Disulfide bond</keyword>
<dbReference type="FunFam" id="3.90.70.10:FF:000067">
    <property type="entry name" value="Senescence-specific cysteine protease"/>
    <property type="match status" value="1"/>
</dbReference>
<feature type="chain" id="PRO_5018642528" evidence="7">
    <location>
        <begin position="24"/>
        <end position="342"/>
    </location>
</feature>
<feature type="domain" description="Cathepsin propeptide inhibitor" evidence="9">
    <location>
        <begin position="38"/>
        <end position="95"/>
    </location>
</feature>
<dbReference type="GO" id="GO:0005764">
    <property type="term" value="C:lysosome"/>
    <property type="evidence" value="ECO:0000318"/>
    <property type="project" value="GO_Central"/>
</dbReference>
<organism evidence="10 11">
    <name type="scientific">Brassica napus</name>
    <name type="common">Rape</name>
    <dbReference type="NCBI Taxonomy" id="3708"/>
    <lineage>
        <taxon>Eukaryota</taxon>
        <taxon>Viridiplantae</taxon>
        <taxon>Streptophyta</taxon>
        <taxon>Embryophyta</taxon>
        <taxon>Tracheophyta</taxon>
        <taxon>Spermatophyta</taxon>
        <taxon>Magnoliopsida</taxon>
        <taxon>eudicotyledons</taxon>
        <taxon>Gunneridae</taxon>
        <taxon>Pentapetalae</taxon>
        <taxon>rosids</taxon>
        <taxon>malvids</taxon>
        <taxon>Brassicales</taxon>
        <taxon>Brassicaceae</taxon>
        <taxon>Brassiceae</taxon>
        <taxon>Brassica</taxon>
    </lineage>
</organism>
<keyword evidence="2" id="KW-0645">Protease</keyword>
<dbReference type="AlphaFoldDB" id="A0A078FPV9"/>
<keyword evidence="3 7" id="KW-0732">Signal</keyword>
<dbReference type="InterPro" id="IPR000169">
    <property type="entry name" value="Pept_cys_AS"/>
</dbReference>
<dbReference type="SUPFAM" id="SSF54001">
    <property type="entry name" value="Cysteine proteinases"/>
    <property type="match status" value="1"/>
</dbReference>
<evidence type="ECO:0000256" key="1">
    <source>
        <dbReference type="ARBA" id="ARBA00008455"/>
    </source>
</evidence>
<dbReference type="Pfam" id="PF08246">
    <property type="entry name" value="Inhibitor_I29"/>
    <property type="match status" value="1"/>
</dbReference>
<dbReference type="InterPro" id="IPR025661">
    <property type="entry name" value="Pept_asp_AS"/>
</dbReference>
<evidence type="ECO:0000256" key="5">
    <source>
        <dbReference type="ARBA" id="ARBA00022807"/>
    </source>
</evidence>
<evidence type="ECO:0000256" key="6">
    <source>
        <dbReference type="ARBA" id="ARBA00023157"/>
    </source>
</evidence>
<dbReference type="EMBL" id="LK032064">
    <property type="protein sequence ID" value="CDY16505.1"/>
    <property type="molecule type" value="Genomic_DNA"/>
</dbReference>
<dbReference type="Proteomes" id="UP000028999">
    <property type="component" value="Unassembled WGS sequence"/>
</dbReference>
<dbReference type="GO" id="GO:0005615">
    <property type="term" value="C:extracellular space"/>
    <property type="evidence" value="ECO:0000318"/>
    <property type="project" value="GO_Central"/>
</dbReference>
<dbReference type="Gramene" id="CDY16505">
    <property type="protein sequence ID" value="CDY16505"/>
    <property type="gene ID" value="GSBRNA2T00091106001"/>
</dbReference>
<evidence type="ECO:0000313" key="10">
    <source>
        <dbReference type="EMBL" id="CDY16505.1"/>
    </source>
</evidence>
<evidence type="ECO:0000259" key="9">
    <source>
        <dbReference type="SMART" id="SM00848"/>
    </source>
</evidence>
<evidence type="ECO:0000256" key="2">
    <source>
        <dbReference type="ARBA" id="ARBA00022670"/>
    </source>
</evidence>
<dbReference type="InterPro" id="IPR013201">
    <property type="entry name" value="Prot_inhib_I29"/>
</dbReference>
<evidence type="ECO:0000256" key="7">
    <source>
        <dbReference type="SAM" id="SignalP"/>
    </source>
</evidence>
<dbReference type="InterPro" id="IPR013128">
    <property type="entry name" value="Peptidase_C1A"/>
</dbReference>
<gene>
    <name evidence="10" type="primary">BnaA08g02620D</name>
    <name evidence="10" type="ORF">GSBRNA2T00091106001</name>
</gene>
<dbReference type="PROSITE" id="PS00639">
    <property type="entry name" value="THIOL_PROTEASE_HIS"/>
    <property type="match status" value="1"/>
</dbReference>
<dbReference type="STRING" id="3708.A0A078FPV9"/>
<dbReference type="GO" id="GO:0004197">
    <property type="term" value="F:cysteine-type endopeptidase activity"/>
    <property type="evidence" value="ECO:0000318"/>
    <property type="project" value="GO_Central"/>
</dbReference>
<accession>A0A078FPV9</accession>
<dbReference type="Gene3D" id="3.90.70.10">
    <property type="entry name" value="Cysteine proteinases"/>
    <property type="match status" value="1"/>
</dbReference>
<dbReference type="InterPro" id="IPR038765">
    <property type="entry name" value="Papain-like_cys_pep_sf"/>
</dbReference>
<dbReference type="PROSITE" id="PS00139">
    <property type="entry name" value="THIOL_PROTEASE_CYS"/>
    <property type="match status" value="1"/>
</dbReference>
<feature type="domain" description="Peptidase C1A papain C-terminal" evidence="8">
    <location>
        <begin position="129"/>
        <end position="341"/>
    </location>
</feature>
<dbReference type="CDD" id="cd02248">
    <property type="entry name" value="Peptidase_C1A"/>
    <property type="match status" value="1"/>
</dbReference>
<dbReference type="PaxDb" id="3708-A0A078FPV9"/>
<keyword evidence="5" id="KW-0788">Thiol protease</keyword>
<dbReference type="PROSITE" id="PS00640">
    <property type="entry name" value="THIOL_PROTEASE_ASN"/>
    <property type="match status" value="1"/>
</dbReference>
<comment type="similarity">
    <text evidence="1">Belongs to the peptidase C1 family.</text>
</comment>
<dbReference type="SMART" id="SM00645">
    <property type="entry name" value="Pept_C1"/>
    <property type="match status" value="1"/>
</dbReference>
<dbReference type="PRINTS" id="PR00705">
    <property type="entry name" value="PAPAIN"/>
</dbReference>
<keyword evidence="11" id="KW-1185">Reference proteome</keyword>